<keyword evidence="4" id="KW-0175">Coiled coil</keyword>
<dbReference type="GO" id="GO:0005634">
    <property type="term" value="C:nucleus"/>
    <property type="evidence" value="ECO:0007669"/>
    <property type="project" value="TreeGrafter"/>
</dbReference>
<dbReference type="GO" id="GO:0003682">
    <property type="term" value="F:chromatin binding"/>
    <property type="evidence" value="ECO:0007669"/>
    <property type="project" value="TreeGrafter"/>
</dbReference>
<feature type="compositionally biased region" description="Polar residues" evidence="5">
    <location>
        <begin position="5332"/>
        <end position="5341"/>
    </location>
</feature>
<evidence type="ECO:0000256" key="5">
    <source>
        <dbReference type="SAM" id="MobiDB-lite"/>
    </source>
</evidence>
<dbReference type="PROSITE" id="PS50090">
    <property type="entry name" value="MYB_LIKE"/>
    <property type="match status" value="1"/>
</dbReference>
<feature type="compositionally biased region" description="Basic and acidic residues" evidence="5">
    <location>
        <begin position="2196"/>
        <end position="2206"/>
    </location>
</feature>
<feature type="region of interest" description="Disordered" evidence="5">
    <location>
        <begin position="4068"/>
        <end position="4088"/>
    </location>
</feature>
<evidence type="ECO:0000259" key="6">
    <source>
        <dbReference type="PROSITE" id="PS50090"/>
    </source>
</evidence>
<feature type="region of interest" description="Disordered" evidence="5">
    <location>
        <begin position="4196"/>
        <end position="4238"/>
    </location>
</feature>
<dbReference type="GO" id="GO:0070461">
    <property type="term" value="C:SAGA-type complex"/>
    <property type="evidence" value="ECO:0007669"/>
    <property type="project" value="TreeGrafter"/>
</dbReference>
<feature type="region of interest" description="Disordered" evidence="5">
    <location>
        <begin position="5302"/>
        <end position="5383"/>
    </location>
</feature>
<feature type="compositionally biased region" description="Polar residues" evidence="5">
    <location>
        <begin position="4070"/>
        <end position="4088"/>
    </location>
</feature>
<feature type="compositionally biased region" description="Low complexity" evidence="5">
    <location>
        <begin position="5342"/>
        <end position="5355"/>
    </location>
</feature>
<accession>A0AAD5QEV5</accession>
<feature type="compositionally biased region" description="Basic residues" evidence="5">
    <location>
        <begin position="2292"/>
        <end position="2301"/>
    </location>
</feature>
<feature type="region of interest" description="Disordered" evidence="5">
    <location>
        <begin position="4334"/>
        <end position="4356"/>
    </location>
</feature>
<dbReference type="GO" id="GO:0008270">
    <property type="term" value="F:zinc ion binding"/>
    <property type="evidence" value="ECO:0007669"/>
    <property type="project" value="UniProtKB-KW"/>
</dbReference>
<evidence type="ECO:0008006" key="10">
    <source>
        <dbReference type="Google" id="ProtNLM"/>
    </source>
</evidence>
<feature type="region of interest" description="Disordered" evidence="5">
    <location>
        <begin position="384"/>
        <end position="408"/>
    </location>
</feature>
<name>A0AAD5QEV5_PARTN</name>
<keyword evidence="1" id="KW-0479">Metal-binding</keyword>
<evidence type="ECO:0000256" key="4">
    <source>
        <dbReference type="SAM" id="Coils"/>
    </source>
</evidence>
<sequence length="5383" mass="609484">MTHSVLSISQVSSAILPRKSCSDSPTPDGTLSHSNMALVEGCESADTIVCINCRQQIQHRLHIKCCECPAMLCVDCFSYGCEAGRHVRGHNYEIRDPLGGRTFGTKDSWGAVEEQKLLEAAYRFKLGSWGEVTRMMETNRPLSQVQEYYDRFFIRSPIGQLSLQLLNWKKTKNAMIADSTLRDQCAADRITYIMLAMDALTGTKEKLNPEDGDLTSKIDRIVQDYISYLESDSYQQSHSDDEIGDGLLEINDMELSDDSCDPSDAEMDRNKPPEDAYSTGLEPENDSDEDDSNKASQSRPLKVCGTKSAAITKSGRKLLGPSIALTRSKMRCGLRKSTLQKIGRISRYRRVQTYSSSTEEDCATGDDGEAMEIDQASQEDVQESMHGLEREDTTDDYTASDSEELKPASVQRLLNPTSSVRRRKRAKFSSKKARRLKHFQKRIARMTKDEERRLNELAELCPAEKVHELRASKPELSLYSSGYSTKPKVRQSDMDMLAYNARRNDFEWDWCNDAEILVSRMMIEESSDRVEDFENDIKFARIERYNRILKIRKAYRRAIVEHDKIPEFFKFMMNMTMEKRKASEIFAQRTPLEKLIVRAQQCLTKREVEDLRSHIDRTDELIERIAKLQELQRNGVCTLKEAVFLVNVLCWTRILMDSLPSLLFINTMVELYFIFAFSSLLLLKKNIRCHGMTNIQVKMKYITCSLESKIQEDVYVDEIVVDGPQKSSLQNLVFHKPCSRVHRILKSFKLRECMNAHNIETPVETSQGSTASTSSSVHTGNYPVIVEAVLAANTVEDIADTHPDFARLLMDCYSAGCDLEEYKREFQRLKNLRIKRQGGVNQTLSFSLFPSVPSDLPGHLFVRLLRFHSLYEGACRKYLTDVVNRRAEASAGFPFNLSRAGIQDIIQGNPPNDFFAPVTANQSVIGPYHEQDFHFPQPSASQAGMTDEVSYSPAFNSSALTRVSVATSSTIGAHLSNNEANSASSMQRTASMHVYSQGDGLNLQEEVTQPHGVTSFLEQGLAATPLPSWSQQESIVSGLRSQMATPLPPLEIRQCPVLRSELTTGAPRVEGQAMQTPIHHIQARQFSTPIPQVECRQSYAVVPTMQTLQYHSGVAPGMRDSVGGDNRRVMTAAPMREISDMSSNNQVAAFATPTKKPRTRRKVPMVPLANQSQPQQSLSFQSRLMTATPIPGWHQHQASKSVMDVQEQAIHEQSRNIITSSALRQSAASAPNHREIMNSTPMSAWMPQVQSNNTQGEGNSLVSSLPPLSQFTPPQPQQRHMKVPYPSVQNRQIITPSHHGQSGEVASGHQYEQSSHVYSQSREMVTPVPFAQGDLVSVTYGEPQNLSSQLSSTATEMYQQQAVPYQWPTGASVNVYRQQPQFVQQPPYEQQSQFDQQIITGNQSQVAFVGNQSTQYSTQSVRSQQPQYLQPVDVQKVSAFSQPFSYVQQSYPASTVFQQQSHYSQGPNFSHYSQRSPCAQADQQQQQHYHHQNVQQQHIHRQIYDSSAQFDDQYGHLVSAYNAQSACGVQNTHHVEIQRHQLTRSCEVANVGVSHHVSDISLNKQQETPNFACGVVDMNGSSSSGIIVEMIQSHEAMTSNETLEANLDQSSTSYSGMVSSSISGAVLVEPSVDGELRTFDITECPPPPRNDSEATVPARTTPNSCSPGMMAADDESSSLIPTFFYPKDFSQNDLCEMNIHGSPAEKGLNCQHFRFDIILAMKHHRIKKEDYERTLFELDQMEKEQCVGPLGDMLMKRLGLKRQLQQSHEGSFSVDELVAAFAANAKIRESNAGSSERRGSYDLFSEFVEDTTQVPSNASANIVVKRDSILNHQTHNSPIPRSDVLHSVDAMTDLNYLISDDIAGYDSVKPATLSAHKSLSVAAPEPLFNVEQPSMCTSPRLKAPLCDETPIFADMSCEFNSGPLLEKRPIETSFLVDGSHAIFSDPSDGTSFSCGQPAAPATFSSSSSTILSVQPNVSLPETNVLPSSGYCETLRPSSVCTLPNLKTSESMVSRKSSPERDPVLRTTLSFGAPAQPARRSCVFSRESFEEISPLIISPEPLSDEGEWWRKDDPTPPMLEKLNQIPEATEPLSTSQQFLRGSECSTSHKGEFGDDNVVVSASKEDNDDDDNHDIGETDNVSYFTAEGDNNDNGNDDAENDSAYDKNKMNSVETVPFSKHCAKMDSDGSISAKQLHSSIEKSSRKDLETPESSMSQRSEFPKSSSDEKLQRILNKSKSVHVKKRVKKKKKSLLASDFSSETSKEESGSKLSRSHPSASFSNVSRVFPKKPNSPHTRHAAFSRCVKKKVKKSSVALKASKESVLKSAPSKVELSREMLAKQIAEIIEEERSKLPPDESKLPKRQLSPATLNVVIQDLMQHHISEDSSPSRDLFASKLLGREVFSKLFFRAGKCVFRHYEELDDLRSKEKGKGRRRGGTARKRDTELLRGIRKSREIQRHRDAIRAAKEPSEAEKAAAAEKAKLEAMPWLARSTFKPDIQQGTSSRFVIPKKSGTSATGLQKSGSSLGSAIETKLGSILPHNATDIKVGHQKVEEGKSEQKASSNEKGVKKIRSPPLHSSQKSYSRLHHGEGVSKIGAQVNSRKIEEVSTSFSFYGTLKFSSSKARVKYTWPLKRCRSASALIEESLDVTLDRIMEEQAIEELANPIVSSGLDMDSFSGVSIGKPSSTMLGTLPTASYVSESESQLAALALQEEMSRSEQGSPDDQFAALRYLAAMPESEFTVTGDNSGSIPSVCMQSEAAKSKQQPSDEIEMPLVSCTSEETQVDDKFEYVDWMRADHVQETFFPADFEVDPWHFSSSSVPLTDKYLPESIQVASTASNVASLYSSLQEELDSIVRDTLGEALYSPESVEHVLPIAPIVLERFEWPKADVPFRSYALDIVLPKLSCDKAKIPILDLCCCERCLTRCVYYCDDDEWKCLYDSAISRRKQIDSGQYSYRQLSSVLQVCSMDYSLHRKSESRFISFTWSEYAFALQCQSLSLVGTNREFYEFMRRPASEFARVCCPLYHRALEADEFTGISVQEDSCSLRRQASAQNAEIVWAEFQSTSYQDGISTFRFPEHIVLEKRSCQETVGSVQPIYQKLFAKCSMTLTSVMNMDFHCIGPSGKCQITIPVPKLEVFSANIVDVQLLYVRECNVLITKAVINIPRTSPTFLAICSSNATFGTPRWICENSNYHTRIELPYALFSAEMLCTCHLNVRKKRPNSFTSNGFVLPIHRLSSTSLTCYQQTETFLRTSQSFSTQTSLPLPVLESISYRYCNLKVRRKRSGMSACTFFTVPISLLEAFLLTASAVYVERKRRESEAVAEISVPQSREELSVLNVCELKVQRCHQGFAESVIGVFPLPRKECTILNILMLNVWRKKMGFSRMAQTKLDIPRTDSLLFSIAGVNMDYTRESDVGASNRVISISRDDAALFRSCEMRIKRRRRPALSYYSYCAAVPRQDSVKMNIYDLLLRYHRHDDCNHFTYIHPVPRVCKTTSSVTARNFNLINSCFPIFDCSRIIDIPSEELTNGHFLAVNVHRCRRDQLSVIRHISHYSDTDFYKLTTLKREKSFSKDLIPDDVHKNCSISLPIPRKLVEILRLSTVRMFRKRKYEEAALVFVKRLALEDRADLFLTEKCFYGNSNRITEVVFIKDPRGPVKCTSSFMEVSMRWRNFAHRHIPHLVFSSYIVTQFALLLQRVFTGAVERCTISMKEISSLISNTDGRYDLDIFTNPEKILIADSVSSGLIWDGLMELRSQRNSTELLNRKSLAPLFIFLGRPTLPRIGRPWRRWLKPLETTSDSRIGCQLALCMRIPDLIGVDDMDAKLQAIKMWWTFMMLRGTVPWFLYPCFSRRQLFILVRLLEALEKVERPPFCLYPPKLFFKAVKKILSHPRMDLIPKDVYHPDITTMATLLRMNRNRVFHVDRSLPELLSHWMDDMNKIDAYLADDVTVSAICPSKFLTQSEWAWKNYNQGCVPEGIEYNRSISVEETIDKLTECLTDVALPLEQRKKISVLRTALSAWSKYDNGPSVDQIPVDIVNPFALSPSLIAMLPMPKHFVDECFVFLEKVSKKSSRPCQNPTRKSTKSSPNWSWRPSERLACAGKLTNAGTKANGKTTISTLFEEFWKSPKVFSPLSVFDKKESMTLEPRIVKKNITRDERLISQDKTELLSCHYENRLLVRYDQNCELSGKVRMTSEFEATSVNKSTVKKKERQSSSPPYCHAEGKVPYLQRPRRRRRRNDAMIDDTASLTLNLRPRKKLKFETRKRSLIRTSDEEGPSSAKHSMKKIPEHRQVKLRHTLARKGAETEKMVNETVSRACAIVASQGSSASLMIRSAKRRKASEFPDSDSRSETVASSHPLKPRVVKKSRPATIFDVTNFEWVLEMSLRRPRAFVGLYKRMKYQYRILEKRRWVEKNRELYSKAQFEKFLRETCHSEVELLEKAKLLKAEKDMERVLGVSRLEAERTAKFAIKDLAYWYDMSRRYTVQAEALANETLEKARRLDMALDKLRRKDLEARKHRIELFSEISMEEVVSATLSSLIESVETIVRQEMEQHRREVQAVEETVMDLIKQVDKGAYGFEEASLNEITKTILRSSSRSDMIAFNTMTLTSTCVNSYQDCNGDEYCDIDLNDIVNNTINTKSKGQQSFEFTNRPVQPLFHMQSRLPLTCAYISMGINAGGVLNPQIPFQPRFKRPRRVDNEVDLLPPGDFSPYSTDEEWEDYYEKKDRFESCRLPQQLSWSSFRLDNCDDDYRTSELAWCQSCNCSIANERTMNWVAKLSTISTRKCHSMELLPRDNLCIKSSLQRIPLRSYSTLSCISLERLPILKPATSNVNAEVLDVVGKCQRKCSLQSHTKLLPSSRQRSMSLSPSWKPRNFCLSKKVGTESLCESRRNRLMYQRALSACRFHVYDAMKLLIPGQQQRRNIGDKWIRYPLHRESDLPQQWIRRNSSYRHDFIRMARYKLEIRSQRSIPVLWSLRPDHCESPPSSIGGYTDNSTQISRHTASVESPECQLECPVAVYNTPPTWNTMMWSQSGKRTNIGESLKYSPSEPSAFQRVLARPQPIDISKLDVELETDDDSNDKIPQWPLLKKLRGMERELLAAGNPVAVERQKIREYNRQIRYEMHERDELGEQMRQLQQLYLGYFTAQQLFLAQIFSASYMHFTQEQQGMIENMEEQQELDERWYSLLREEQQLTRRRTRDAVLTDMLFLRPESYEMAHQNYFAGDRIFLPHVLGAQHDGSSKCYQVRNTSMIASDLPQVLDQSQDRSPDEEEMSIEVLDVEPEDSEERITGVVLFEDCQNRVDLMHKNSSGGAQGRSGVSCGATADPNIDTERESTGSNISDHQQTISHSSSPTTSTTSLPKNRAVLSPEHELTGHVGGDDSTSPEL</sequence>
<evidence type="ECO:0000313" key="9">
    <source>
        <dbReference type="Proteomes" id="UP001196413"/>
    </source>
</evidence>
<feature type="region of interest" description="Disordered" evidence="5">
    <location>
        <begin position="4261"/>
        <end position="4287"/>
    </location>
</feature>
<feature type="compositionally biased region" description="Basic residues" evidence="5">
    <location>
        <begin position="2235"/>
        <end position="2249"/>
    </location>
</feature>
<feature type="compositionally biased region" description="Basic and acidic residues" evidence="5">
    <location>
        <begin position="4336"/>
        <end position="4346"/>
    </location>
</feature>
<dbReference type="PANTHER" id="PTHR12374">
    <property type="entry name" value="TRANSCRIPTIONAL ADAPTOR 2 ADA2 -RELATED"/>
    <property type="match status" value="1"/>
</dbReference>
<keyword evidence="2" id="KW-0863">Zinc-finger</keyword>
<dbReference type="Pfam" id="PF22941">
    <property type="entry name" value="TADA2A-like_3rd"/>
    <property type="match status" value="1"/>
</dbReference>
<feature type="region of interest" description="Disordered" evidence="5">
    <location>
        <begin position="254"/>
        <end position="306"/>
    </location>
</feature>
<dbReference type="Proteomes" id="UP001196413">
    <property type="component" value="Unassembled WGS sequence"/>
</dbReference>
<organism evidence="8 9">
    <name type="scientific">Parelaphostrongylus tenuis</name>
    <name type="common">Meningeal worm</name>
    <dbReference type="NCBI Taxonomy" id="148309"/>
    <lineage>
        <taxon>Eukaryota</taxon>
        <taxon>Metazoa</taxon>
        <taxon>Ecdysozoa</taxon>
        <taxon>Nematoda</taxon>
        <taxon>Chromadorea</taxon>
        <taxon>Rhabditida</taxon>
        <taxon>Rhabditina</taxon>
        <taxon>Rhabditomorpha</taxon>
        <taxon>Strongyloidea</taxon>
        <taxon>Metastrongylidae</taxon>
        <taxon>Parelaphostrongylus</taxon>
    </lineage>
</organism>
<dbReference type="InterPro" id="IPR017884">
    <property type="entry name" value="SANT_dom"/>
</dbReference>
<dbReference type="PROSITE" id="PS51293">
    <property type="entry name" value="SANT"/>
    <property type="match status" value="1"/>
</dbReference>
<evidence type="ECO:0000313" key="8">
    <source>
        <dbReference type="EMBL" id="KAJ1348717.1"/>
    </source>
</evidence>
<feature type="compositionally biased region" description="Basic and acidic residues" evidence="5">
    <location>
        <begin position="2547"/>
        <end position="2556"/>
    </location>
</feature>
<dbReference type="CDD" id="cd02335">
    <property type="entry name" value="ZZ_ADA2"/>
    <property type="match status" value="1"/>
</dbReference>
<evidence type="ECO:0000259" key="7">
    <source>
        <dbReference type="PROSITE" id="PS51293"/>
    </source>
</evidence>
<feature type="compositionally biased region" description="Polar residues" evidence="5">
    <location>
        <begin position="2186"/>
        <end position="2195"/>
    </location>
</feature>
<feature type="compositionally biased region" description="Low complexity" evidence="5">
    <location>
        <begin position="1480"/>
        <end position="1497"/>
    </location>
</feature>
<dbReference type="Pfam" id="PF25299">
    <property type="entry name" value="ZZ_ADA2"/>
    <property type="match status" value="1"/>
</dbReference>
<feature type="compositionally biased region" description="Acidic residues" evidence="5">
    <location>
        <begin position="254"/>
        <end position="265"/>
    </location>
</feature>
<dbReference type="InterPro" id="IPR055141">
    <property type="entry name" value="TADA2A_B-like_dom"/>
</dbReference>
<reference evidence="8" key="1">
    <citation type="submission" date="2021-06" db="EMBL/GenBank/DDBJ databases">
        <title>Parelaphostrongylus tenuis whole genome reference sequence.</title>
        <authorList>
            <person name="Garwood T.J."/>
            <person name="Larsen P.A."/>
            <person name="Fountain-Jones N.M."/>
            <person name="Garbe J.R."/>
            <person name="Macchietto M.G."/>
            <person name="Kania S.A."/>
            <person name="Gerhold R.W."/>
            <person name="Richards J.E."/>
            <person name="Wolf T.M."/>
        </authorList>
    </citation>
    <scope>NUCLEOTIDE SEQUENCE</scope>
    <source>
        <strain evidence="8">MNPRO001-30</strain>
        <tissue evidence="8">Meninges</tissue>
    </source>
</reference>
<feature type="compositionally biased region" description="Polar residues" evidence="5">
    <location>
        <begin position="2090"/>
        <end position="2104"/>
    </location>
</feature>
<dbReference type="InterPro" id="IPR001005">
    <property type="entry name" value="SANT/Myb"/>
</dbReference>
<evidence type="ECO:0000256" key="2">
    <source>
        <dbReference type="ARBA" id="ARBA00022771"/>
    </source>
</evidence>
<dbReference type="GO" id="GO:0006338">
    <property type="term" value="P:chromatin remodeling"/>
    <property type="evidence" value="ECO:0007669"/>
    <property type="project" value="TreeGrafter"/>
</dbReference>
<feature type="region of interest" description="Disordered" evidence="5">
    <location>
        <begin position="1641"/>
        <end position="1667"/>
    </location>
</feature>
<feature type="region of interest" description="Disordered" evidence="5">
    <location>
        <begin position="5251"/>
        <end position="5271"/>
    </location>
</feature>
<dbReference type="PANTHER" id="PTHR12374:SF63">
    <property type="entry name" value="TRANSCRIPTIONAL ADAPTER 2-BETA"/>
    <property type="match status" value="1"/>
</dbReference>
<feature type="coiled-coil region" evidence="4">
    <location>
        <begin position="4540"/>
        <end position="4567"/>
    </location>
</feature>
<keyword evidence="9" id="KW-1185">Reference proteome</keyword>
<comment type="caution">
    <text evidence="8">The sequence shown here is derived from an EMBL/GenBank/DDBJ whole genome shotgun (WGS) entry which is preliminary data.</text>
</comment>
<evidence type="ECO:0000256" key="1">
    <source>
        <dbReference type="ARBA" id="ARBA00022723"/>
    </source>
</evidence>
<evidence type="ECO:0000256" key="3">
    <source>
        <dbReference type="ARBA" id="ARBA00022833"/>
    </source>
</evidence>
<dbReference type="EMBL" id="JAHQIW010000544">
    <property type="protein sequence ID" value="KAJ1348717.1"/>
    <property type="molecule type" value="Genomic_DNA"/>
</dbReference>
<dbReference type="InterPro" id="IPR000433">
    <property type="entry name" value="Znf_ZZ"/>
</dbReference>
<dbReference type="GO" id="GO:0003713">
    <property type="term" value="F:transcription coactivator activity"/>
    <property type="evidence" value="ECO:0007669"/>
    <property type="project" value="TreeGrafter"/>
</dbReference>
<feature type="region of interest" description="Disordered" evidence="5">
    <location>
        <begin position="2547"/>
        <end position="2587"/>
    </location>
</feature>
<dbReference type="InterPro" id="IPR041983">
    <property type="entry name" value="ADA2-like_ZZ"/>
</dbReference>
<feature type="compositionally biased region" description="Polar residues" evidence="5">
    <location>
        <begin position="2271"/>
        <end position="2281"/>
    </location>
</feature>
<dbReference type="SMART" id="SM00717">
    <property type="entry name" value="SANT"/>
    <property type="match status" value="1"/>
</dbReference>
<keyword evidence="3" id="KW-0862">Zinc</keyword>
<dbReference type="GO" id="GO:0006357">
    <property type="term" value="P:regulation of transcription by RNA polymerase II"/>
    <property type="evidence" value="ECO:0007669"/>
    <property type="project" value="TreeGrafter"/>
</dbReference>
<gene>
    <name evidence="8" type="ORF">KIN20_004083</name>
</gene>
<feature type="region of interest" description="Disordered" evidence="5">
    <location>
        <begin position="2089"/>
        <end position="2301"/>
    </location>
</feature>
<proteinExistence type="predicted"/>
<feature type="domain" description="SANT" evidence="7">
    <location>
        <begin position="104"/>
        <end position="157"/>
    </location>
</feature>
<feature type="compositionally biased region" description="Polar residues" evidence="5">
    <location>
        <begin position="1462"/>
        <end position="1477"/>
    </location>
</feature>
<feature type="domain" description="Myb-like" evidence="6">
    <location>
        <begin position="106"/>
        <end position="153"/>
    </location>
</feature>
<protein>
    <recommendedName>
        <fullName evidence="10">SANT domain-containing protein</fullName>
    </recommendedName>
</protein>
<feature type="compositionally biased region" description="Polar residues" evidence="5">
    <location>
        <begin position="2208"/>
        <end position="2221"/>
    </location>
</feature>
<feature type="region of interest" description="Disordered" evidence="5">
    <location>
        <begin position="1462"/>
        <end position="1498"/>
    </location>
</feature>